<keyword evidence="6" id="KW-0029">Amino-acid transport</keyword>
<evidence type="ECO:0000256" key="9">
    <source>
        <dbReference type="ARBA" id="ARBA00037998"/>
    </source>
</evidence>
<proteinExistence type="inferred from homology"/>
<dbReference type="RefSeq" id="WP_271090825.1">
    <property type="nucleotide sequence ID" value="NZ_JAPJZH010000010.1"/>
</dbReference>
<evidence type="ECO:0000256" key="2">
    <source>
        <dbReference type="ARBA" id="ARBA00022448"/>
    </source>
</evidence>
<dbReference type="Pfam" id="PF02653">
    <property type="entry name" value="BPD_transp_2"/>
    <property type="match status" value="1"/>
</dbReference>
<dbReference type="PANTHER" id="PTHR11795:SF371">
    <property type="entry name" value="HIGH-AFFINITY BRANCHED-CHAIN AMINO ACID TRANSPORT SYSTEM PERMEASE PROTEIN LIVH"/>
    <property type="match status" value="1"/>
</dbReference>
<name>A0ABT4VSQ2_9HYPH</name>
<dbReference type="EMBL" id="JAPJZH010000010">
    <property type="protein sequence ID" value="MDA4847028.1"/>
    <property type="molecule type" value="Genomic_DNA"/>
</dbReference>
<dbReference type="Proteomes" id="UP001148313">
    <property type="component" value="Unassembled WGS sequence"/>
</dbReference>
<evidence type="ECO:0000256" key="10">
    <source>
        <dbReference type="SAM" id="Phobius"/>
    </source>
</evidence>
<keyword evidence="4" id="KW-0997">Cell inner membrane</keyword>
<accession>A0ABT4VSQ2</accession>
<comment type="subcellular location">
    <subcellularLocation>
        <location evidence="1">Cell membrane</location>
        <topology evidence="1">Multi-pass membrane protein</topology>
    </subcellularLocation>
</comment>
<comment type="similarity">
    <text evidence="9">Belongs to the binding-protein-dependent transport system permease family. LivHM subfamily.</text>
</comment>
<gene>
    <name evidence="11" type="ORF">OOZ53_16835</name>
</gene>
<keyword evidence="12" id="KW-1185">Reference proteome</keyword>
<keyword evidence="5 10" id="KW-0812">Transmembrane</keyword>
<organism evidence="11 12">
    <name type="scientific">Hoeflea poritis</name>
    <dbReference type="NCBI Taxonomy" id="2993659"/>
    <lineage>
        <taxon>Bacteria</taxon>
        <taxon>Pseudomonadati</taxon>
        <taxon>Pseudomonadota</taxon>
        <taxon>Alphaproteobacteria</taxon>
        <taxon>Hyphomicrobiales</taxon>
        <taxon>Rhizobiaceae</taxon>
        <taxon>Hoeflea</taxon>
    </lineage>
</organism>
<evidence type="ECO:0000256" key="1">
    <source>
        <dbReference type="ARBA" id="ARBA00004651"/>
    </source>
</evidence>
<dbReference type="CDD" id="cd06582">
    <property type="entry name" value="TM_PBP1_LivH_like"/>
    <property type="match status" value="1"/>
</dbReference>
<keyword evidence="8 10" id="KW-0472">Membrane</keyword>
<dbReference type="PANTHER" id="PTHR11795">
    <property type="entry name" value="BRANCHED-CHAIN AMINO ACID TRANSPORT SYSTEM PERMEASE PROTEIN LIVH"/>
    <property type="match status" value="1"/>
</dbReference>
<evidence type="ECO:0000256" key="6">
    <source>
        <dbReference type="ARBA" id="ARBA00022970"/>
    </source>
</evidence>
<keyword evidence="2" id="KW-0813">Transport</keyword>
<evidence type="ECO:0000313" key="11">
    <source>
        <dbReference type="EMBL" id="MDA4847028.1"/>
    </source>
</evidence>
<reference evidence="11" key="1">
    <citation type="submission" date="2022-11" db="EMBL/GenBank/DDBJ databases">
        <title>Hoeflea poritis sp. nov., isolated from scleractinian coral Porites lutea.</title>
        <authorList>
            <person name="Zhang G."/>
            <person name="Wei Q."/>
            <person name="Cai L."/>
        </authorList>
    </citation>
    <scope>NUCLEOTIDE SEQUENCE</scope>
    <source>
        <strain evidence="11">E7-10</strain>
    </source>
</reference>
<keyword evidence="7 10" id="KW-1133">Transmembrane helix</keyword>
<feature type="transmembrane region" description="Helical" evidence="10">
    <location>
        <begin position="136"/>
        <end position="161"/>
    </location>
</feature>
<feature type="transmembrane region" description="Helical" evidence="10">
    <location>
        <begin position="273"/>
        <end position="292"/>
    </location>
</feature>
<evidence type="ECO:0000313" key="12">
    <source>
        <dbReference type="Proteomes" id="UP001148313"/>
    </source>
</evidence>
<feature type="transmembrane region" description="Helical" evidence="10">
    <location>
        <begin position="193"/>
        <end position="211"/>
    </location>
</feature>
<protein>
    <submittedName>
        <fullName evidence="11">Branched-chain amino acid ABC transporter permease</fullName>
    </submittedName>
</protein>
<evidence type="ECO:0000256" key="4">
    <source>
        <dbReference type="ARBA" id="ARBA00022519"/>
    </source>
</evidence>
<dbReference type="InterPro" id="IPR052157">
    <property type="entry name" value="BCAA_transport_permease"/>
</dbReference>
<evidence type="ECO:0000256" key="5">
    <source>
        <dbReference type="ARBA" id="ARBA00022692"/>
    </source>
</evidence>
<evidence type="ECO:0000256" key="8">
    <source>
        <dbReference type="ARBA" id="ARBA00023136"/>
    </source>
</evidence>
<feature type="transmembrane region" description="Helical" evidence="10">
    <location>
        <begin position="92"/>
        <end position="116"/>
    </location>
</feature>
<evidence type="ECO:0000256" key="7">
    <source>
        <dbReference type="ARBA" id="ARBA00022989"/>
    </source>
</evidence>
<sequence>MIDFINFYLFPALAIGSVYALGAVGISMIFGILRFAHFAHGDLMTLGAYGVLAAAAVLPFNSVLLLPFGIVLAIVAALLVDKIFYQPLRQLPTIYTVISSFGVALIFRSLVQLVWGSQNQVYGSGGVRPPLIFFDAIRVSALHVQAIVATAVIALCLHFFLSRTKTGRSMRAVSDDPELAQVAGLDTEKVVRWTWIIGAALAAVAGLFAGMDTSAHPNLGWNLLLPMFAAAILGGIGKPMGAMAGGFIIGLAEELSSYPWIGDQALISPSYKTAVAFVIMIVLLIVRPQGLFKGRLL</sequence>
<feature type="transmembrane region" description="Helical" evidence="10">
    <location>
        <begin position="223"/>
        <end position="252"/>
    </location>
</feature>
<evidence type="ECO:0000256" key="3">
    <source>
        <dbReference type="ARBA" id="ARBA00022475"/>
    </source>
</evidence>
<feature type="transmembrane region" description="Helical" evidence="10">
    <location>
        <begin position="7"/>
        <end position="33"/>
    </location>
</feature>
<dbReference type="InterPro" id="IPR001851">
    <property type="entry name" value="ABC_transp_permease"/>
</dbReference>
<feature type="transmembrane region" description="Helical" evidence="10">
    <location>
        <begin position="53"/>
        <end position="80"/>
    </location>
</feature>
<keyword evidence="3" id="KW-1003">Cell membrane</keyword>
<comment type="caution">
    <text evidence="11">The sequence shown here is derived from an EMBL/GenBank/DDBJ whole genome shotgun (WGS) entry which is preliminary data.</text>
</comment>